<keyword evidence="2" id="KW-1185">Reference proteome</keyword>
<gene>
    <name evidence="1" type="ORF">GCM10007096_01890</name>
</gene>
<protein>
    <submittedName>
        <fullName evidence="1">Uncharacterized protein</fullName>
    </submittedName>
</protein>
<name>A0A8J2ZSA8_9BACL</name>
<dbReference type="RefSeq" id="WP_188495132.1">
    <property type="nucleotide sequence ID" value="NZ_BMFV01000001.1"/>
</dbReference>
<accession>A0A8J2ZSA8</accession>
<reference evidence="1" key="1">
    <citation type="journal article" date="2014" name="Int. J. Syst. Evol. Microbiol.">
        <title>Complete genome sequence of Corynebacterium casei LMG S-19264T (=DSM 44701T), isolated from a smear-ripened cheese.</title>
        <authorList>
            <consortium name="US DOE Joint Genome Institute (JGI-PGF)"/>
            <person name="Walter F."/>
            <person name="Albersmeier A."/>
            <person name="Kalinowski J."/>
            <person name="Ruckert C."/>
        </authorList>
    </citation>
    <scope>NUCLEOTIDE SEQUENCE</scope>
    <source>
        <strain evidence="1">CGMCC 1.12777</strain>
    </source>
</reference>
<dbReference type="Proteomes" id="UP000656813">
    <property type="component" value="Unassembled WGS sequence"/>
</dbReference>
<organism evidence="1 2">
    <name type="scientific">Pullulanibacillus pueri</name>
    <dbReference type="NCBI Taxonomy" id="1437324"/>
    <lineage>
        <taxon>Bacteria</taxon>
        <taxon>Bacillati</taxon>
        <taxon>Bacillota</taxon>
        <taxon>Bacilli</taxon>
        <taxon>Bacillales</taxon>
        <taxon>Sporolactobacillaceae</taxon>
        <taxon>Pullulanibacillus</taxon>
    </lineage>
</organism>
<evidence type="ECO:0000313" key="1">
    <source>
        <dbReference type="EMBL" id="GGH74050.1"/>
    </source>
</evidence>
<dbReference type="EMBL" id="BMFV01000001">
    <property type="protein sequence ID" value="GGH74050.1"/>
    <property type="molecule type" value="Genomic_DNA"/>
</dbReference>
<proteinExistence type="predicted"/>
<comment type="caution">
    <text evidence="1">The sequence shown here is derived from an EMBL/GenBank/DDBJ whole genome shotgun (WGS) entry which is preliminary data.</text>
</comment>
<sequence length="92" mass="10846">MKNIVSFNFPIRDFTLEKLIDFYFICSSSDQNVYLYKDGKTCRIRRMTELIAFTLTSEEDCVLIVVEGEQAKRTMKHLIQSLYVNRRGIQVI</sequence>
<reference evidence="1" key="2">
    <citation type="submission" date="2020-09" db="EMBL/GenBank/DDBJ databases">
        <authorList>
            <person name="Sun Q."/>
            <person name="Zhou Y."/>
        </authorList>
    </citation>
    <scope>NUCLEOTIDE SEQUENCE</scope>
    <source>
        <strain evidence="1">CGMCC 1.12777</strain>
    </source>
</reference>
<dbReference type="AlphaFoldDB" id="A0A8J2ZSA8"/>
<evidence type="ECO:0000313" key="2">
    <source>
        <dbReference type="Proteomes" id="UP000656813"/>
    </source>
</evidence>